<organism evidence="2 3">
    <name type="scientific">Dermatophagoides farinae</name>
    <name type="common">American house dust mite</name>
    <dbReference type="NCBI Taxonomy" id="6954"/>
    <lineage>
        <taxon>Eukaryota</taxon>
        <taxon>Metazoa</taxon>
        <taxon>Ecdysozoa</taxon>
        <taxon>Arthropoda</taxon>
        <taxon>Chelicerata</taxon>
        <taxon>Arachnida</taxon>
        <taxon>Acari</taxon>
        <taxon>Acariformes</taxon>
        <taxon>Sarcoptiformes</taxon>
        <taxon>Astigmata</taxon>
        <taxon>Psoroptidia</taxon>
        <taxon>Analgoidea</taxon>
        <taxon>Pyroglyphidae</taxon>
        <taxon>Dermatophagoidinae</taxon>
        <taxon>Dermatophagoides</taxon>
    </lineage>
</organism>
<keyword evidence="1" id="KW-0732">Signal</keyword>
<dbReference type="Proteomes" id="UP000790347">
    <property type="component" value="Unassembled WGS sequence"/>
</dbReference>
<proteinExistence type="predicted"/>
<feature type="chain" id="PRO_5037471793" evidence="1">
    <location>
        <begin position="28"/>
        <end position="211"/>
    </location>
</feature>
<reference evidence="2" key="2">
    <citation type="journal article" date="2022" name="Res Sq">
        <title>Comparative Genomics Reveals Insights into the Divergent Evolution of Astigmatic Mites and Household Pest Adaptations.</title>
        <authorList>
            <person name="Xiong Q."/>
            <person name="Wan A.T.-Y."/>
            <person name="Liu X.-Y."/>
            <person name="Fung C.S.-H."/>
            <person name="Xiao X."/>
            <person name="Malainual N."/>
            <person name="Hou J."/>
            <person name="Wang L."/>
            <person name="Wang M."/>
            <person name="Yang K."/>
            <person name="Cui Y."/>
            <person name="Leung E."/>
            <person name="Nong W."/>
            <person name="Shin S.-K."/>
            <person name="Au S."/>
            <person name="Jeong K.Y."/>
            <person name="Chew F.T."/>
            <person name="Hui J."/>
            <person name="Leung T.F."/>
            <person name="Tungtrongchitr A."/>
            <person name="Zhong N."/>
            <person name="Liu Z."/>
            <person name="Tsui S."/>
        </authorList>
    </citation>
    <scope>NUCLEOTIDE SEQUENCE</scope>
    <source>
        <strain evidence="2">Derf</strain>
        <tissue evidence="2">Whole organism</tissue>
    </source>
</reference>
<evidence type="ECO:0000256" key="1">
    <source>
        <dbReference type="SAM" id="SignalP"/>
    </source>
</evidence>
<sequence length="211" mass="23567">MATMVQMANNLLLFLIVFSWSLSVINAQEITTAASEESETIWSSCNEEFKYPMAAKDVKVYVNQCPPVNGNETRCKLTKGIDAVLKIQFRTIAKVPSIERIIVARVPVAGNMVEMPYGPSMSPCENSSTIADDGSECVDNGVVPDKYYTFTSLFKVLKSFPTVQNISTRIIVRQKLDDHKKIRLYKKHPGPMLFCVLVPNIEVVEQTIAID</sequence>
<evidence type="ECO:0000313" key="3">
    <source>
        <dbReference type="Proteomes" id="UP000790347"/>
    </source>
</evidence>
<comment type="caution">
    <text evidence="2">The sequence shown here is derived from an EMBL/GenBank/DDBJ whole genome shotgun (WGS) entry which is preliminary data.</text>
</comment>
<protein>
    <submittedName>
        <fullName evidence="2">Uncharacterized protein</fullName>
    </submittedName>
</protein>
<dbReference type="Gene3D" id="2.60.40.770">
    <property type="match status" value="1"/>
</dbReference>
<gene>
    <name evidence="2" type="ORF">DERF_006637</name>
</gene>
<evidence type="ECO:0000313" key="2">
    <source>
        <dbReference type="EMBL" id="KAH9515863.1"/>
    </source>
</evidence>
<keyword evidence="3" id="KW-1185">Reference proteome</keyword>
<accession>A0A922L294</accession>
<dbReference type="AlphaFoldDB" id="A0A922L294"/>
<reference evidence="2" key="1">
    <citation type="submission" date="2013-05" db="EMBL/GenBank/DDBJ databases">
        <authorList>
            <person name="Yim A.K.Y."/>
            <person name="Chan T.F."/>
            <person name="Ji K.M."/>
            <person name="Liu X.Y."/>
            <person name="Zhou J.W."/>
            <person name="Li R.Q."/>
            <person name="Yang K.Y."/>
            <person name="Li J."/>
            <person name="Li M."/>
            <person name="Law P.T.W."/>
            <person name="Wu Y.L."/>
            <person name="Cai Z.L."/>
            <person name="Qin H."/>
            <person name="Bao Y."/>
            <person name="Leung R.K.K."/>
            <person name="Ng P.K.S."/>
            <person name="Zou J."/>
            <person name="Zhong X.J."/>
            <person name="Ran P.X."/>
            <person name="Zhong N.S."/>
            <person name="Liu Z.G."/>
            <person name="Tsui S.K.W."/>
        </authorList>
    </citation>
    <scope>NUCLEOTIDE SEQUENCE</scope>
    <source>
        <strain evidence="2">Derf</strain>
        <tissue evidence="2">Whole organism</tissue>
    </source>
</reference>
<feature type="signal peptide" evidence="1">
    <location>
        <begin position="1"/>
        <end position="27"/>
    </location>
</feature>
<name>A0A922L294_DERFA</name>
<dbReference type="EMBL" id="ASGP02000003">
    <property type="protein sequence ID" value="KAH9515863.1"/>
    <property type="molecule type" value="Genomic_DNA"/>
</dbReference>